<feature type="region of interest" description="Disordered" evidence="6">
    <location>
        <begin position="571"/>
        <end position="596"/>
    </location>
</feature>
<evidence type="ECO:0000256" key="3">
    <source>
        <dbReference type="ARBA" id="ARBA00022771"/>
    </source>
</evidence>
<feature type="compositionally biased region" description="Acidic residues" evidence="6">
    <location>
        <begin position="1348"/>
        <end position="1368"/>
    </location>
</feature>
<evidence type="ECO:0000313" key="8">
    <source>
        <dbReference type="EMBL" id="JAB96415.1"/>
    </source>
</evidence>
<evidence type="ECO:0000256" key="5">
    <source>
        <dbReference type="PROSITE-ProRule" id="PRU00042"/>
    </source>
</evidence>
<organism evidence="8">
    <name type="scientific">Ceratitis capitata</name>
    <name type="common">Mediterranean fruit fly</name>
    <name type="synonym">Tephritis capitata</name>
    <dbReference type="NCBI Taxonomy" id="7213"/>
    <lineage>
        <taxon>Eukaryota</taxon>
        <taxon>Metazoa</taxon>
        <taxon>Ecdysozoa</taxon>
        <taxon>Arthropoda</taxon>
        <taxon>Hexapoda</taxon>
        <taxon>Insecta</taxon>
        <taxon>Pterygota</taxon>
        <taxon>Neoptera</taxon>
        <taxon>Endopterygota</taxon>
        <taxon>Diptera</taxon>
        <taxon>Brachycera</taxon>
        <taxon>Muscomorpha</taxon>
        <taxon>Tephritoidea</taxon>
        <taxon>Tephritidae</taxon>
        <taxon>Ceratitis</taxon>
        <taxon>Ceratitis</taxon>
    </lineage>
</organism>
<protein>
    <submittedName>
        <fullName evidence="8">Zinc finger protein 836</fullName>
    </submittedName>
</protein>
<dbReference type="GO" id="GO:0000981">
    <property type="term" value="F:DNA-binding transcription factor activity, RNA polymerase II-specific"/>
    <property type="evidence" value="ECO:0007669"/>
    <property type="project" value="TreeGrafter"/>
</dbReference>
<feature type="domain" description="C2H2-type" evidence="7">
    <location>
        <begin position="544"/>
        <end position="573"/>
    </location>
</feature>
<accession>W8B5J9</accession>
<proteinExistence type="evidence at transcript level"/>
<dbReference type="Gene3D" id="3.30.160.60">
    <property type="entry name" value="Classic Zinc Finger"/>
    <property type="match status" value="2"/>
</dbReference>
<feature type="compositionally biased region" description="Acidic residues" evidence="6">
    <location>
        <begin position="35"/>
        <end position="46"/>
    </location>
</feature>
<feature type="compositionally biased region" description="Acidic residues" evidence="6">
    <location>
        <begin position="1379"/>
        <end position="1404"/>
    </location>
</feature>
<evidence type="ECO:0000256" key="2">
    <source>
        <dbReference type="ARBA" id="ARBA00022737"/>
    </source>
</evidence>
<keyword evidence="2" id="KW-0677">Repeat</keyword>
<feature type="region of interest" description="Disordered" evidence="6">
    <location>
        <begin position="15"/>
        <end position="47"/>
    </location>
</feature>
<feature type="domain" description="C2H2-type" evidence="7">
    <location>
        <begin position="825"/>
        <end position="853"/>
    </location>
</feature>
<dbReference type="PANTHER" id="PTHR24379:SF127">
    <property type="entry name" value="BLOODY FINGERS-RELATED"/>
    <property type="match status" value="1"/>
</dbReference>
<dbReference type="PROSITE" id="PS50157">
    <property type="entry name" value="ZINC_FINGER_C2H2_2"/>
    <property type="match status" value="6"/>
</dbReference>
<feature type="domain" description="C2H2-type" evidence="7">
    <location>
        <begin position="753"/>
        <end position="781"/>
    </location>
</feature>
<keyword evidence="1" id="KW-0479">Metal-binding</keyword>
<feature type="compositionally biased region" description="Polar residues" evidence="6">
    <location>
        <begin position="586"/>
        <end position="595"/>
    </location>
</feature>
<reference evidence="8" key="1">
    <citation type="submission" date="2013-07" db="EMBL/GenBank/DDBJ databases">
        <authorList>
            <person name="Geib S."/>
        </authorList>
    </citation>
    <scope>NUCLEOTIDE SEQUENCE</scope>
</reference>
<dbReference type="InterPro" id="IPR013087">
    <property type="entry name" value="Znf_C2H2_type"/>
</dbReference>
<name>W8B5J9_CERCA</name>
<sequence length="1492" mass="173699">MDQLHFMFANDYKVDDDNNAKNDCNKKEAKIKNEPEDDVVEEEDDSYIMPESLLQQITTTQGKDAEGEDDNTIFNFGIETSANKRPTPTIASKPSSAKNPQDAFINFDLAVMYICPACGSEFDTQTAWKTHINGIHEYNTRRGLNFVPIDKLYHRCLECNKPIAMHAMENLLKHKFTHLPHRCTKCRICHRLYKYRQDLIVHLRLCHREDVIEMMGDTNKVEKNIYENLRTYVPPRKNPKLEIRDIKGNAIDIFENTNDSVEVKNEPFDADDQEDEVMQDRNKPKFHQTSILEDALSRKTSQVSGHPQQAHERQWEKHIEYICPVCNSEFNLKNDWRDHLQEMHNFFSFDGLGLEKRSNSTVECLECKMVLPSYSIEPLQIHKFSHLPCKTYMRCKLCLRSFHIYKGIIKHFMKQHRLEKEFNADADESQDGRSFDPYSVSSTVDFDDDQVPADEQGKFDCRDIYETQIDYLCPKCGEEFFERKLWRNHIVQAHNYTDLKTLCFEAVNEHQLQCHLCGKVITNAYGVQNAQQHYFTHLPHKAYIRCRICTKSYTDRKGLVKHLRKVHHISSKTMSPLSKPAETKSHSSASFQKSTPFKAPRKAPVKEIVRHNGVIYEIQFLDEDSNDDTFMDDTSTSIEAKNDYSFTKPPKRHVCPDCYSTFGTAQELQRHIREQHDFKKPIQSHVCTRCYCTFESEGALYDHKLKHHSNNSDNLENNEANDDDDLLLVPSRNENVKVSSSTGSTNIEQYFCYMCPACGEEFKSQYEWRRHINDIHYFDRRYELNFKQIDKFHFECLECKEIVNSPKLKALQDHKFRHLPYKLYIKCRLCSTCYNHKPNVVTHLRIRHNLMDPREILNNSPSVSPSPSQMAENYEKESTSPSQLFNIRSMTTEDIISNHNAVDHESITYRCPQCNDPFDTHALWRQHIVTAHDLNSRQGLNFRQLDAHHYICLECYKRVTVTHTKGAIGQLQSHKFRHLPYKSFSCTTCDGVFVRKQMFFKHLNRITNRCPLLGNVGVHNYNPKIKASHLNVSRKMAGHGGSTPAKNLNFSVTSNERCPYIIQCPQCGIKFERWAPWRDHIEKEHALHSMESLKFRRITDHLHICLQCKERVTGANFVNLQTHRFKHLPYGTYLHCRYCDVRYYYMINIIKHMKQKHPNHGLKELELQLEKTPVKEPIDSPSADLCMELNEEKNNDNIADDDNNDEDDAEKIGLEHEKKGTSEDMIGSDSESQKCSFIIYCPQCGVENDNWPAWREHIAAVHSFDKLDALNFTKIKDWVFECNECKEQVNFNSLYTLQIHKFTHLPYSSYLQCRYCDEKLDNVMDIMKHLKSKHPEHVIQKHDKPIELDDVLSYDDDDDDIDEDEGEGEGTKDNLDIEGGVDDDDEEEDDEIDDDDDDDDEDNDNTVGDNAVRMDVDDFEDAEDEDEEDVDDDDDVGDDEDNEDDDGGSENFDNTDTEVGPTGDSENTNTEVPRGAVEDIEEVEESEQFVLG</sequence>
<dbReference type="PANTHER" id="PTHR24379">
    <property type="entry name" value="KRAB AND ZINC FINGER DOMAIN-CONTAINING"/>
    <property type="match status" value="1"/>
</dbReference>
<evidence type="ECO:0000256" key="4">
    <source>
        <dbReference type="ARBA" id="ARBA00022833"/>
    </source>
</evidence>
<feature type="compositionally biased region" description="Basic and acidic residues" evidence="6">
    <location>
        <begin position="15"/>
        <end position="34"/>
    </location>
</feature>
<dbReference type="Pfam" id="PF00096">
    <property type="entry name" value="zf-C2H2"/>
    <property type="match status" value="3"/>
</dbReference>
<dbReference type="EMBL" id="GAMC01010140">
    <property type="protein sequence ID" value="JAB96415.1"/>
    <property type="molecule type" value="mRNA"/>
</dbReference>
<dbReference type="GO" id="GO:0000977">
    <property type="term" value="F:RNA polymerase II transcription regulatory region sequence-specific DNA binding"/>
    <property type="evidence" value="ECO:0007669"/>
    <property type="project" value="TreeGrafter"/>
</dbReference>
<evidence type="ECO:0000256" key="6">
    <source>
        <dbReference type="SAM" id="MobiDB-lite"/>
    </source>
</evidence>
<feature type="compositionally biased region" description="Acidic residues" evidence="6">
    <location>
        <begin position="1417"/>
        <end position="1456"/>
    </location>
</feature>
<dbReference type="SMART" id="SM00355">
    <property type="entry name" value="ZnF_C2H2"/>
    <property type="match status" value="22"/>
</dbReference>
<gene>
    <name evidence="8" type="primary">ZN836</name>
</gene>
<feature type="compositionally biased region" description="Acidic residues" evidence="6">
    <location>
        <begin position="1478"/>
        <end position="1492"/>
    </location>
</feature>
<feature type="domain" description="C2H2-type" evidence="7">
    <location>
        <begin position="113"/>
        <end position="136"/>
    </location>
</feature>
<reference evidence="8" key="2">
    <citation type="journal article" date="2014" name="BMC Genomics">
        <title>A genomic perspective to assessing quality of mass-reared SIT flies used in Mediterranean fruit fly (Ceratitis capitata) eradication in California.</title>
        <authorList>
            <person name="Calla B."/>
            <person name="Hall B."/>
            <person name="Hou S."/>
            <person name="Geib S.M."/>
        </authorList>
    </citation>
    <scope>NUCLEOTIDE SEQUENCE</scope>
</reference>
<dbReference type="SMART" id="SM00868">
    <property type="entry name" value="zf-AD"/>
    <property type="match status" value="3"/>
</dbReference>
<dbReference type="PROSITE" id="PS00028">
    <property type="entry name" value="ZINC_FINGER_C2H2_1"/>
    <property type="match status" value="14"/>
</dbReference>
<dbReference type="OrthoDB" id="3069995at2759"/>
<dbReference type="InterPro" id="IPR012934">
    <property type="entry name" value="Znf_AD"/>
</dbReference>
<feature type="domain" description="C2H2-type" evidence="7">
    <location>
        <begin position="393"/>
        <end position="421"/>
    </location>
</feature>
<evidence type="ECO:0000259" key="7">
    <source>
        <dbReference type="PROSITE" id="PS50157"/>
    </source>
</evidence>
<keyword evidence="4" id="KW-0862">Zinc</keyword>
<feature type="compositionally biased region" description="Basic and acidic residues" evidence="6">
    <location>
        <begin position="1338"/>
        <end position="1347"/>
    </location>
</feature>
<evidence type="ECO:0000256" key="1">
    <source>
        <dbReference type="ARBA" id="ARBA00022723"/>
    </source>
</evidence>
<feature type="domain" description="C2H2-type" evidence="7">
    <location>
        <begin position="653"/>
        <end position="681"/>
    </location>
</feature>
<keyword evidence="3 5" id="KW-0863">Zinc-finger</keyword>
<dbReference type="GO" id="GO:0008270">
    <property type="term" value="F:zinc ion binding"/>
    <property type="evidence" value="ECO:0007669"/>
    <property type="project" value="UniProtKB-KW"/>
</dbReference>
<dbReference type="GO" id="GO:0005634">
    <property type="term" value="C:nucleus"/>
    <property type="evidence" value="ECO:0007669"/>
    <property type="project" value="InterPro"/>
</dbReference>
<feature type="region of interest" description="Disordered" evidence="6">
    <location>
        <begin position="1338"/>
        <end position="1492"/>
    </location>
</feature>